<proteinExistence type="predicted"/>
<feature type="region of interest" description="Disordered" evidence="1">
    <location>
        <begin position="1"/>
        <end position="28"/>
    </location>
</feature>
<dbReference type="Proteomes" id="UP000222523">
    <property type="component" value="Unassembled WGS sequence"/>
</dbReference>
<reference evidence="2 3" key="1">
    <citation type="submission" date="2015-02" db="EMBL/GenBank/DDBJ databases">
        <title>Nostoc linckia genome annotation.</title>
        <authorList>
            <person name="Zhou Z."/>
        </authorList>
    </citation>
    <scope>NUCLEOTIDE SEQUENCE [LARGE SCALE GENOMIC DNA]</scope>
    <source>
        <strain evidence="3">z7</strain>
    </source>
</reference>
<keyword evidence="3" id="KW-1185">Reference proteome</keyword>
<evidence type="ECO:0000313" key="3">
    <source>
        <dbReference type="Proteomes" id="UP000222523"/>
    </source>
</evidence>
<name>A0ABX4KND3_NOSLI</name>
<gene>
    <name evidence="2" type="ORF">VF04_28355</name>
</gene>
<evidence type="ECO:0000313" key="2">
    <source>
        <dbReference type="EMBL" id="PHJ92461.1"/>
    </source>
</evidence>
<protein>
    <submittedName>
        <fullName evidence="2">Uncharacterized protein</fullName>
    </submittedName>
</protein>
<accession>A0ABX4KND3</accession>
<sequence>MANGKVGEKVKGKREKVKGKRLKGKGKRNKFNLPLSPFPLSLSPFISPMPYLFIDVAFDATATHEPLYL</sequence>
<evidence type="ECO:0000256" key="1">
    <source>
        <dbReference type="SAM" id="MobiDB-lite"/>
    </source>
</evidence>
<dbReference type="EMBL" id="LAHC01000093">
    <property type="protein sequence ID" value="PHJ92461.1"/>
    <property type="molecule type" value="Genomic_DNA"/>
</dbReference>
<comment type="caution">
    <text evidence="2">The sequence shown here is derived from an EMBL/GenBank/DDBJ whole genome shotgun (WGS) entry which is preliminary data.</text>
</comment>
<feature type="compositionally biased region" description="Basic and acidic residues" evidence="1">
    <location>
        <begin position="1"/>
        <end position="10"/>
    </location>
</feature>
<organism evidence="2 3">
    <name type="scientific">Nostoc linckia z7</name>
    <dbReference type="NCBI Taxonomy" id="1628745"/>
    <lineage>
        <taxon>Bacteria</taxon>
        <taxon>Bacillati</taxon>
        <taxon>Cyanobacteriota</taxon>
        <taxon>Cyanophyceae</taxon>
        <taxon>Nostocales</taxon>
        <taxon>Nostocaceae</taxon>
        <taxon>Nostoc</taxon>
    </lineage>
</organism>
<feature type="compositionally biased region" description="Basic residues" evidence="1">
    <location>
        <begin position="11"/>
        <end position="28"/>
    </location>
</feature>